<evidence type="ECO:0000313" key="2">
    <source>
        <dbReference type="EMBL" id="KAF0715286.1"/>
    </source>
</evidence>
<sequence>MRPFLCFLATPSIDKGTIAEIDKVLSRWLDKYHLGRLALLLECMDPIRESILLWAVFKARLDDLMWLHERRHLLNLVESSQFDGLPQLQRHDISTSSHDSAVHKLALGVFAVVSHFDIRDEWFDNDSNGEIALGGNLALLEFLLPLLLRRSDLLNCSVGVAASKGHDTLARWLHDHLLQHNLPVKVDRSAIQVAASLGHLSGLQLLFELWNPVLADVLCEDGLFWATAHRQKAVAAWLAPQVWQFQLVRIFLENDLDGNVLHDVVDPDSAIDTTFMASTVPQWTFPKVQRVFNVFTRLQLGAPLRIQALKACLWEAVAHGMVDTSKWLADALDPDDVKEVVYTKPFYRRQNALFCGFERGGVPLLEYFAARGVHLTPPEMDDLLCSALCQASHKSLVPMWLSGDQGQSTGSRTFEACLWLVKRRNGRVAVMGNLIVRLSPLAHKTELFQALYNEWLSLIQDEAEKSSIQVQCLTKGHVAMVAHILTTSPKLLVQFAKSAPAIAVGSLHATTARAVPMEEFRAIECEALLAAVEADRCDVVRLMMQKMKGIHDDAIAEARAMALCRGQPSLASLSE</sequence>
<evidence type="ECO:0000313" key="3">
    <source>
        <dbReference type="EMBL" id="KAF0715296.1"/>
    </source>
</evidence>
<dbReference type="EMBL" id="VJMH01000606">
    <property type="protein sequence ID" value="KAF0715296.1"/>
    <property type="molecule type" value="Genomic_DNA"/>
</dbReference>
<gene>
    <name evidence="4" type="primary">Aste57867_3454</name>
    <name evidence="6" type="synonym">Aste57867_24141</name>
    <name evidence="5" type="synonym">Aste57867_3464</name>
    <name evidence="2" type="ORF">As57867_003444</name>
    <name evidence="3" type="ORF">As57867_003454</name>
    <name evidence="1" type="ORF">As57867_024067</name>
    <name evidence="6" type="ORF">ASTE57867_24141</name>
    <name evidence="4" type="ORF">ASTE57867_3454</name>
    <name evidence="5" type="ORF">ASTE57867_3464</name>
</gene>
<evidence type="ECO:0000313" key="4">
    <source>
        <dbReference type="EMBL" id="VFT80620.1"/>
    </source>
</evidence>
<dbReference type="Proteomes" id="UP000332933">
    <property type="component" value="Unassembled WGS sequence"/>
</dbReference>
<protein>
    <submittedName>
        <fullName evidence="6">Aste57867_24141 protein</fullName>
    </submittedName>
    <submittedName>
        <fullName evidence="4">Aste57867_3454 protein</fullName>
    </submittedName>
    <submittedName>
        <fullName evidence="5">Aste57867_3464 protein</fullName>
    </submittedName>
</protein>
<reference evidence="1" key="2">
    <citation type="submission" date="2019-06" db="EMBL/GenBank/DDBJ databases">
        <title>Genomics analysis of Aphanomyces spp. identifies a new class of oomycete effector associated with host adaptation.</title>
        <authorList>
            <person name="Gaulin E."/>
        </authorList>
    </citation>
    <scope>NUCLEOTIDE SEQUENCE</scope>
    <source>
        <strain evidence="1">CBS 578.67</strain>
    </source>
</reference>
<organism evidence="4 7">
    <name type="scientific">Aphanomyces stellatus</name>
    <dbReference type="NCBI Taxonomy" id="120398"/>
    <lineage>
        <taxon>Eukaryota</taxon>
        <taxon>Sar</taxon>
        <taxon>Stramenopiles</taxon>
        <taxon>Oomycota</taxon>
        <taxon>Saprolegniomycetes</taxon>
        <taxon>Saprolegniales</taxon>
        <taxon>Verrucalvaceae</taxon>
        <taxon>Aphanomyces</taxon>
    </lineage>
</organism>
<keyword evidence="7" id="KW-1185">Reference proteome</keyword>
<name>A0A485KBF0_9STRA</name>
<dbReference type="EMBL" id="CAADRA010007388">
    <property type="protein sequence ID" value="VFU00783.1"/>
    <property type="molecule type" value="Genomic_DNA"/>
</dbReference>
<evidence type="ECO:0000313" key="7">
    <source>
        <dbReference type="Proteomes" id="UP000332933"/>
    </source>
</evidence>
<proteinExistence type="predicted"/>
<evidence type="ECO:0000313" key="5">
    <source>
        <dbReference type="EMBL" id="VFT80630.1"/>
    </source>
</evidence>
<accession>A0A485KBF0</accession>
<dbReference type="AlphaFoldDB" id="A0A485KBF0"/>
<dbReference type="EMBL" id="VJMH01000606">
    <property type="protein sequence ID" value="KAF0715286.1"/>
    <property type="molecule type" value="Genomic_DNA"/>
</dbReference>
<evidence type="ECO:0000313" key="6">
    <source>
        <dbReference type="EMBL" id="VFU00783.1"/>
    </source>
</evidence>
<dbReference type="EMBL" id="CAADRA010000606">
    <property type="protein sequence ID" value="VFT80630.1"/>
    <property type="molecule type" value="Genomic_DNA"/>
</dbReference>
<evidence type="ECO:0000313" key="1">
    <source>
        <dbReference type="EMBL" id="KAF0683825.1"/>
    </source>
</evidence>
<dbReference type="EMBL" id="CAADRA010000606">
    <property type="protein sequence ID" value="VFT80620.1"/>
    <property type="molecule type" value="Genomic_DNA"/>
</dbReference>
<reference evidence="4 7" key="1">
    <citation type="submission" date="2019-03" db="EMBL/GenBank/DDBJ databases">
        <authorList>
            <person name="Gaulin E."/>
            <person name="Dumas B."/>
        </authorList>
    </citation>
    <scope>NUCLEOTIDE SEQUENCE [LARGE SCALE GENOMIC DNA]</scope>
    <source>
        <strain evidence="4">CBS 568.67</strain>
    </source>
</reference>
<dbReference type="EMBL" id="VJMH01007362">
    <property type="protein sequence ID" value="KAF0683825.1"/>
    <property type="molecule type" value="Genomic_DNA"/>
</dbReference>